<feature type="domain" description="Methanogenesis regulatory protein FilR1 middle" evidence="1">
    <location>
        <begin position="123"/>
        <end position="252"/>
    </location>
</feature>
<dbReference type="EMBL" id="CP104003">
    <property type="protein sequence ID" value="UWM53104.1"/>
    <property type="molecule type" value="Genomic_DNA"/>
</dbReference>
<sequence>MDSPLDGIAFLVRSENRVCVLRTVAAETATRRELRDGLSMSRTTLGRVLNEFEERGWIRRTGDGYTTTPAADAILTKFVPLLETMEGIYNLGEAIEWLPPPARAVELRHFRDATVTTSTPDNPAAPFDRGLEAIRDADRYRGLTSTAIPSYVQALRECLRGGLDFEGIIEASFVATLRDEPQRVDPWYDFAERETAWLYDGRVPINMHLLDDVVLVWLGTHDGDELEVYGLLESGNPAVLEWAESLYEEYRAESELLDTATFSGT</sequence>
<dbReference type="InterPro" id="IPR013561">
    <property type="entry name" value="FilR1_middle_dom"/>
</dbReference>
<dbReference type="InterPro" id="IPR036388">
    <property type="entry name" value="WH-like_DNA-bd_sf"/>
</dbReference>
<accession>A0A9E7U9R2</accession>
<dbReference type="Pfam" id="PF25213">
    <property type="entry name" value="HVO_A0261_N"/>
    <property type="match status" value="1"/>
</dbReference>
<evidence type="ECO:0000313" key="3">
    <source>
        <dbReference type="EMBL" id="UWM53104.1"/>
    </source>
</evidence>
<reference evidence="3" key="1">
    <citation type="submission" date="2022-09" db="EMBL/GenBank/DDBJ databases">
        <title>Diverse halophilic archaea isolated from saline environments.</title>
        <authorList>
            <person name="Cui H.-L."/>
        </authorList>
    </citation>
    <scope>NUCLEOTIDE SEQUENCE</scope>
    <source>
        <strain evidence="3">ZS-35-S2</strain>
    </source>
</reference>
<dbReference type="Gene3D" id="1.10.10.10">
    <property type="entry name" value="Winged helix-like DNA-binding domain superfamily/Winged helix DNA-binding domain"/>
    <property type="match status" value="1"/>
</dbReference>
<dbReference type="RefSeq" id="WP_260592099.1">
    <property type="nucleotide sequence ID" value="NZ_CP104003.1"/>
</dbReference>
<dbReference type="InterPro" id="IPR036390">
    <property type="entry name" value="WH_DNA-bd_sf"/>
</dbReference>
<dbReference type="GeneID" id="74943400"/>
<keyword evidence="4" id="KW-1185">Reference proteome</keyword>
<dbReference type="InterPro" id="IPR057527">
    <property type="entry name" value="HVO_A0261-like_N"/>
</dbReference>
<gene>
    <name evidence="3" type="ORF">N0B31_13220</name>
</gene>
<dbReference type="Pfam" id="PF08350">
    <property type="entry name" value="FilR1_middle"/>
    <property type="match status" value="1"/>
</dbReference>
<evidence type="ECO:0000259" key="2">
    <source>
        <dbReference type="Pfam" id="PF25213"/>
    </source>
</evidence>
<dbReference type="SUPFAM" id="SSF46785">
    <property type="entry name" value="Winged helix' DNA-binding domain"/>
    <property type="match status" value="1"/>
</dbReference>
<dbReference type="KEGG" id="ssai:N0B31_13220"/>
<dbReference type="Proteomes" id="UP001057580">
    <property type="component" value="Chromosome"/>
</dbReference>
<protein>
    <submittedName>
        <fullName evidence="3">Uncharacterized protein</fullName>
    </submittedName>
</protein>
<organism evidence="3 4">
    <name type="scientific">Salinirubellus salinus</name>
    <dbReference type="NCBI Taxonomy" id="1364945"/>
    <lineage>
        <taxon>Archaea</taxon>
        <taxon>Methanobacteriati</taxon>
        <taxon>Methanobacteriota</taxon>
        <taxon>Stenosarchaea group</taxon>
        <taxon>Halobacteria</taxon>
        <taxon>Halobacteriales</taxon>
        <taxon>Natronomonadaceae</taxon>
        <taxon>Salinirubellus</taxon>
    </lineage>
</organism>
<evidence type="ECO:0000259" key="1">
    <source>
        <dbReference type="Pfam" id="PF08350"/>
    </source>
</evidence>
<proteinExistence type="predicted"/>
<dbReference type="AlphaFoldDB" id="A0A9E7U9R2"/>
<evidence type="ECO:0000313" key="4">
    <source>
        <dbReference type="Proteomes" id="UP001057580"/>
    </source>
</evidence>
<name>A0A9E7U9R2_9EURY</name>
<feature type="domain" description="HVO-A0261-like N-terminal" evidence="2">
    <location>
        <begin position="6"/>
        <end position="86"/>
    </location>
</feature>